<sequence length="55" mass="5912">MEHREKGCMVPGSGADKASKVCVALDMGDDTGNVEGIGALCREDWHLLACLHRID</sequence>
<organism evidence="1 2">
    <name type="scientific">Musa troglodytarum</name>
    <name type="common">fe'i banana</name>
    <dbReference type="NCBI Taxonomy" id="320322"/>
    <lineage>
        <taxon>Eukaryota</taxon>
        <taxon>Viridiplantae</taxon>
        <taxon>Streptophyta</taxon>
        <taxon>Embryophyta</taxon>
        <taxon>Tracheophyta</taxon>
        <taxon>Spermatophyta</taxon>
        <taxon>Magnoliopsida</taxon>
        <taxon>Liliopsida</taxon>
        <taxon>Zingiberales</taxon>
        <taxon>Musaceae</taxon>
        <taxon>Musa</taxon>
    </lineage>
</organism>
<evidence type="ECO:0000313" key="2">
    <source>
        <dbReference type="Proteomes" id="UP001055439"/>
    </source>
</evidence>
<dbReference type="Proteomes" id="UP001055439">
    <property type="component" value="Chromosome 8"/>
</dbReference>
<reference evidence="1" key="1">
    <citation type="submission" date="2022-05" db="EMBL/GenBank/DDBJ databases">
        <title>The Musa troglodytarum L. genome provides insights into the mechanism of non-climacteric behaviour and enrichment of carotenoids.</title>
        <authorList>
            <person name="Wang J."/>
        </authorList>
    </citation>
    <scope>NUCLEOTIDE SEQUENCE</scope>
    <source>
        <tissue evidence="1">Leaf</tissue>
    </source>
</reference>
<dbReference type="AlphaFoldDB" id="A0A9E7H698"/>
<proteinExistence type="predicted"/>
<accession>A0A9E7H698</accession>
<keyword evidence="2" id="KW-1185">Reference proteome</keyword>
<evidence type="ECO:0000313" key="1">
    <source>
        <dbReference type="EMBL" id="URE27615.1"/>
    </source>
</evidence>
<gene>
    <name evidence="1" type="ORF">MUK42_12989</name>
</gene>
<protein>
    <submittedName>
        <fullName evidence="1">Uncharacterized protein</fullName>
    </submittedName>
</protein>
<dbReference type="EMBL" id="CP097510">
    <property type="protein sequence ID" value="URE27615.1"/>
    <property type="molecule type" value="Genomic_DNA"/>
</dbReference>
<name>A0A9E7H698_9LILI</name>